<sequence length="77" mass="8201">MFFSGVAGVTPDIPKGLSERMCLLLESARVPECGVRGPRNGTCGKGRQASPLEETDVLSVFTVRAHRSRLRTAEAAG</sequence>
<accession>A0A9D4EBQ4</accession>
<proteinExistence type="predicted"/>
<evidence type="ECO:0000313" key="2">
    <source>
        <dbReference type="Proteomes" id="UP000828390"/>
    </source>
</evidence>
<reference evidence="1" key="2">
    <citation type="submission" date="2020-11" db="EMBL/GenBank/DDBJ databases">
        <authorList>
            <person name="McCartney M.A."/>
            <person name="Auch B."/>
            <person name="Kono T."/>
            <person name="Mallez S."/>
            <person name="Becker A."/>
            <person name="Gohl D.M."/>
            <person name="Silverstein K.A.T."/>
            <person name="Koren S."/>
            <person name="Bechman K.B."/>
            <person name="Herman A."/>
            <person name="Abrahante J.E."/>
            <person name="Garbe J."/>
        </authorList>
    </citation>
    <scope>NUCLEOTIDE SEQUENCE</scope>
    <source>
        <strain evidence="1">Duluth1</strain>
        <tissue evidence="1">Whole animal</tissue>
    </source>
</reference>
<protein>
    <submittedName>
        <fullName evidence="1">Uncharacterized protein</fullName>
    </submittedName>
</protein>
<evidence type="ECO:0000313" key="1">
    <source>
        <dbReference type="EMBL" id="KAH3777609.1"/>
    </source>
</evidence>
<keyword evidence="2" id="KW-1185">Reference proteome</keyword>
<organism evidence="1 2">
    <name type="scientific">Dreissena polymorpha</name>
    <name type="common">Zebra mussel</name>
    <name type="synonym">Mytilus polymorpha</name>
    <dbReference type="NCBI Taxonomy" id="45954"/>
    <lineage>
        <taxon>Eukaryota</taxon>
        <taxon>Metazoa</taxon>
        <taxon>Spiralia</taxon>
        <taxon>Lophotrochozoa</taxon>
        <taxon>Mollusca</taxon>
        <taxon>Bivalvia</taxon>
        <taxon>Autobranchia</taxon>
        <taxon>Heteroconchia</taxon>
        <taxon>Euheterodonta</taxon>
        <taxon>Imparidentia</taxon>
        <taxon>Neoheterodontei</taxon>
        <taxon>Myida</taxon>
        <taxon>Dreissenoidea</taxon>
        <taxon>Dreissenidae</taxon>
        <taxon>Dreissena</taxon>
    </lineage>
</organism>
<dbReference type="AlphaFoldDB" id="A0A9D4EBQ4"/>
<name>A0A9D4EBQ4_DREPO</name>
<dbReference type="Proteomes" id="UP000828390">
    <property type="component" value="Unassembled WGS sequence"/>
</dbReference>
<reference evidence="1" key="1">
    <citation type="journal article" date="2019" name="bioRxiv">
        <title>The Genome of the Zebra Mussel, Dreissena polymorpha: A Resource for Invasive Species Research.</title>
        <authorList>
            <person name="McCartney M.A."/>
            <person name="Auch B."/>
            <person name="Kono T."/>
            <person name="Mallez S."/>
            <person name="Zhang Y."/>
            <person name="Obille A."/>
            <person name="Becker A."/>
            <person name="Abrahante J.E."/>
            <person name="Garbe J."/>
            <person name="Badalamenti J.P."/>
            <person name="Herman A."/>
            <person name="Mangelson H."/>
            <person name="Liachko I."/>
            <person name="Sullivan S."/>
            <person name="Sone E.D."/>
            <person name="Koren S."/>
            <person name="Silverstein K.A.T."/>
            <person name="Beckman K.B."/>
            <person name="Gohl D.M."/>
        </authorList>
    </citation>
    <scope>NUCLEOTIDE SEQUENCE</scope>
    <source>
        <strain evidence="1">Duluth1</strain>
        <tissue evidence="1">Whole animal</tissue>
    </source>
</reference>
<dbReference type="EMBL" id="JAIWYP010000009">
    <property type="protein sequence ID" value="KAH3777609.1"/>
    <property type="molecule type" value="Genomic_DNA"/>
</dbReference>
<gene>
    <name evidence="1" type="ORF">DPMN_179057</name>
</gene>
<comment type="caution">
    <text evidence="1">The sequence shown here is derived from an EMBL/GenBank/DDBJ whole genome shotgun (WGS) entry which is preliminary data.</text>
</comment>